<feature type="region of interest" description="Disordered" evidence="1">
    <location>
        <begin position="1"/>
        <end position="23"/>
    </location>
</feature>
<dbReference type="Gene3D" id="1.10.101.10">
    <property type="entry name" value="PGBD-like superfamily/PGBD"/>
    <property type="match status" value="2"/>
</dbReference>
<keyword evidence="2" id="KW-0812">Transmembrane</keyword>
<evidence type="ECO:0000256" key="1">
    <source>
        <dbReference type="SAM" id="MobiDB-lite"/>
    </source>
</evidence>
<dbReference type="RefSeq" id="WP_092572863.1">
    <property type="nucleotide sequence ID" value="NZ_FMAF01000001.1"/>
</dbReference>
<dbReference type="InterPro" id="IPR036366">
    <property type="entry name" value="PGBDSf"/>
</dbReference>
<feature type="compositionally biased region" description="Basic residues" evidence="1">
    <location>
        <begin position="1"/>
        <end position="19"/>
    </location>
</feature>
<dbReference type="AlphaFoldDB" id="A0A1C3U034"/>
<dbReference type="Proteomes" id="UP000199205">
    <property type="component" value="Unassembled WGS sequence"/>
</dbReference>
<keyword evidence="2" id="KW-1133">Transmembrane helix</keyword>
<gene>
    <name evidence="4" type="ORF">GA0061101_101278</name>
</gene>
<reference evidence="4 5" key="1">
    <citation type="submission" date="2016-08" db="EMBL/GenBank/DDBJ databases">
        <authorList>
            <person name="Seilhamer J.J."/>
        </authorList>
    </citation>
    <scope>NUCLEOTIDE SEQUENCE [LARGE SCALE GENOMIC DNA]</scope>
    <source>
        <strain evidence="4 5">P1-7</strain>
    </source>
</reference>
<organism evidence="4 5">
    <name type="scientific">Rhizobium lusitanum</name>
    <dbReference type="NCBI Taxonomy" id="293958"/>
    <lineage>
        <taxon>Bacteria</taxon>
        <taxon>Pseudomonadati</taxon>
        <taxon>Pseudomonadota</taxon>
        <taxon>Alphaproteobacteria</taxon>
        <taxon>Hyphomicrobiales</taxon>
        <taxon>Rhizobiaceae</taxon>
        <taxon>Rhizobium/Agrobacterium group</taxon>
        <taxon>Rhizobium</taxon>
    </lineage>
</organism>
<dbReference type="SUPFAM" id="SSF47090">
    <property type="entry name" value="PGBD-like"/>
    <property type="match status" value="2"/>
</dbReference>
<accession>A0A1C3U034</accession>
<feature type="domain" description="Peptidoglycan binding-like" evidence="3">
    <location>
        <begin position="163"/>
        <end position="217"/>
    </location>
</feature>
<keyword evidence="2" id="KW-0472">Membrane</keyword>
<dbReference type="InterPro" id="IPR036365">
    <property type="entry name" value="PGBD-like_sf"/>
</dbReference>
<name>A0A1C3U034_9HYPH</name>
<feature type="transmembrane region" description="Helical" evidence="2">
    <location>
        <begin position="66"/>
        <end position="87"/>
    </location>
</feature>
<sequence>MAPQKRKSPKGRGKGKRKQPGFASRGAVAVGSLGLRGGAALGGLGLRGAGALAGLVGGAVGRHPAIAGGVALFLGVFGFVTANALWYQPGAHPSPLLRTRDPGAPYQIPGRKSFLHAQQADAGNVTTFRIERQASTTGSTPSAAAGQAASPTAGQAPAATPSKLVADVQAELIRHGLYDGAADGVTGSRTTAAILFFQEASGLAQTGAPTPELLAALKAANAGAVPARKTNVATVPAERPVNVSATAQAIDPVAAAIQNAEKNMKTGAVAAKATPSDAVDKVNMVMQIQKGLSNIAYSNVSVDGVAGEQTKAAIRRFQKHYRLPETGEPNIAVLKKLQDIGAL</sequence>
<feature type="domain" description="Peptidoglycan binding-like" evidence="3">
    <location>
        <begin position="284"/>
        <end position="337"/>
    </location>
</feature>
<dbReference type="Pfam" id="PF01471">
    <property type="entry name" value="PG_binding_1"/>
    <property type="match status" value="2"/>
</dbReference>
<dbReference type="EMBL" id="FMAF01000001">
    <property type="protein sequence ID" value="SCB08863.1"/>
    <property type="molecule type" value="Genomic_DNA"/>
</dbReference>
<feature type="region of interest" description="Disordered" evidence="1">
    <location>
        <begin position="133"/>
        <end position="161"/>
    </location>
</feature>
<feature type="transmembrane region" description="Helical" evidence="2">
    <location>
        <begin position="21"/>
        <end position="46"/>
    </location>
</feature>
<protein>
    <submittedName>
        <fullName evidence="4">Putative peptidoglycan binding domain-containing protein</fullName>
    </submittedName>
</protein>
<evidence type="ECO:0000256" key="2">
    <source>
        <dbReference type="SAM" id="Phobius"/>
    </source>
</evidence>
<proteinExistence type="predicted"/>
<dbReference type="InterPro" id="IPR002477">
    <property type="entry name" value="Peptidoglycan-bd-like"/>
</dbReference>
<dbReference type="OrthoDB" id="9816507at2"/>
<evidence type="ECO:0000259" key="3">
    <source>
        <dbReference type="Pfam" id="PF01471"/>
    </source>
</evidence>
<evidence type="ECO:0000313" key="4">
    <source>
        <dbReference type="EMBL" id="SCB08863.1"/>
    </source>
</evidence>
<evidence type="ECO:0000313" key="5">
    <source>
        <dbReference type="Proteomes" id="UP000199205"/>
    </source>
</evidence>